<protein>
    <submittedName>
        <fullName evidence="3">DUF2273 domain-containing protein</fullName>
    </submittedName>
</protein>
<name>A0A1B9VPK3_9ACTN</name>
<dbReference type="EMBL" id="JBAKUA010000003">
    <property type="protein sequence ID" value="MEH1545952.1"/>
    <property type="molecule type" value="Genomic_DNA"/>
</dbReference>
<organism evidence="3 4">
    <name type="scientific">Cutibacterium avidum</name>
    <dbReference type="NCBI Taxonomy" id="33010"/>
    <lineage>
        <taxon>Bacteria</taxon>
        <taxon>Bacillati</taxon>
        <taxon>Actinomycetota</taxon>
        <taxon>Actinomycetes</taxon>
        <taxon>Propionibacteriales</taxon>
        <taxon>Propionibacteriaceae</taxon>
        <taxon>Cutibacterium</taxon>
    </lineage>
</organism>
<evidence type="ECO:0000313" key="2">
    <source>
        <dbReference type="EMBL" id="MEH1545952.1"/>
    </source>
</evidence>
<proteinExistence type="predicted"/>
<dbReference type="eggNOG" id="ENOG5033FQ1">
    <property type="taxonomic scope" value="Bacteria"/>
</dbReference>
<evidence type="ECO:0000313" key="3">
    <source>
        <dbReference type="EMBL" id="RFT45959.1"/>
    </source>
</evidence>
<comment type="caution">
    <text evidence="3">The sequence shown here is derived from an EMBL/GenBank/DDBJ whole genome shotgun (WGS) entry which is preliminary data.</text>
</comment>
<dbReference type="Proteomes" id="UP001309299">
    <property type="component" value="Unassembled WGS sequence"/>
</dbReference>
<accession>A0A1B9VPK3</accession>
<evidence type="ECO:0000256" key="1">
    <source>
        <dbReference type="SAM" id="Phobius"/>
    </source>
</evidence>
<dbReference type="AlphaFoldDB" id="A0A1B9VPK3"/>
<evidence type="ECO:0000313" key="4">
    <source>
        <dbReference type="Proteomes" id="UP000259211"/>
    </source>
</evidence>
<sequence length="61" mass="6418">MNASRIGALVGLLLGVIAVCVGVWQAIVVLVLGLLGLIVGRIIDGQLDVHDIFGKPSQRNR</sequence>
<keyword evidence="1" id="KW-0472">Membrane</keyword>
<dbReference type="Proteomes" id="UP000259211">
    <property type="component" value="Unassembled WGS sequence"/>
</dbReference>
<dbReference type="InterPro" id="IPR018730">
    <property type="entry name" value="DUF2273"/>
</dbReference>
<feature type="transmembrane region" description="Helical" evidence="1">
    <location>
        <begin position="6"/>
        <end position="39"/>
    </location>
</feature>
<dbReference type="Pfam" id="PF10031">
    <property type="entry name" value="DUF2273"/>
    <property type="match status" value="1"/>
</dbReference>
<keyword evidence="1" id="KW-1133">Transmembrane helix</keyword>
<gene>
    <name evidence="3" type="ORF">CHT91_03915</name>
    <name evidence="2" type="ORF">V7F78_02740</name>
</gene>
<keyword evidence="1" id="KW-0812">Transmembrane</keyword>
<dbReference type="STRING" id="33010.BFS79_04970"/>
<dbReference type="EMBL" id="NOWI01000003">
    <property type="protein sequence ID" value="RFT45959.1"/>
    <property type="molecule type" value="Genomic_DNA"/>
</dbReference>
<reference evidence="3 4" key="1">
    <citation type="submission" date="2017-07" db="EMBL/GenBank/DDBJ databases">
        <authorList>
            <person name="Sun Z.S."/>
            <person name="Albrecht U."/>
            <person name="Echele G."/>
            <person name="Lee C.C."/>
        </authorList>
    </citation>
    <scope>NUCLEOTIDE SEQUENCE [LARGE SCALE GENOMIC DNA]</scope>
    <source>
        <strain evidence="3 4">P16-029</strain>
    </source>
</reference>
<dbReference type="GeneID" id="29842677"/>
<reference evidence="2" key="2">
    <citation type="submission" date="2024-02" db="EMBL/GenBank/DDBJ databases">
        <title>Bacterial skin colonization with Propionibacterium avidum as a risk factor for Periprosthetic Joint Infections - a single-center prospective study.</title>
        <authorList>
            <person name="Achermann Y."/>
        </authorList>
    </citation>
    <scope>NUCLEOTIDE SEQUENCE</scope>
    <source>
        <strain evidence="2">PAVI-2017310195</strain>
    </source>
</reference>
<dbReference type="RefSeq" id="WP_004810640.1">
    <property type="nucleotide sequence ID" value="NZ_AP024308.1"/>
</dbReference>